<evidence type="ECO:0000256" key="1">
    <source>
        <dbReference type="SAM" id="MobiDB-lite"/>
    </source>
</evidence>
<dbReference type="HOGENOM" id="CLU_997423_0_0_1"/>
<sequence length="279" mass="32565">MTQVPHRLDETEKTQQKFMENLTELQDRTSRRVRFETFKKERADVKRRFDEVHRQLEDRTVHAVRRGEHKVLEHDLDQDSPNLEDDGGEDDREAQDMVFDQEDDQEQRPVDYQVEIFEENGDNNLYDYDDIDLLQKGPPTTSSDDGVAESDDDVAESNDGEDFSVWLDDHGDLQTNVQDPDDTWNDLLEVWVKQKAEFENKNKDWLSVDLKKLPLQCLRTVVFPRTQRWTKSSPGAYAYSTTLELVDTIGLLAMKPYLPLNDKIEDSEQPEVKVVVFLA</sequence>
<feature type="region of interest" description="Disordered" evidence="1">
    <location>
        <begin position="123"/>
        <end position="160"/>
    </location>
</feature>
<evidence type="ECO:0000313" key="3">
    <source>
        <dbReference type="Proteomes" id="UP000027730"/>
    </source>
</evidence>
<feature type="compositionally biased region" description="Acidic residues" evidence="1">
    <location>
        <begin position="146"/>
        <end position="160"/>
    </location>
</feature>
<gene>
    <name evidence="2" type="ORF">M436DRAFT_82677</name>
</gene>
<organism evidence="2 3">
    <name type="scientific">Aureobasidium namibiae CBS 147.97</name>
    <dbReference type="NCBI Taxonomy" id="1043004"/>
    <lineage>
        <taxon>Eukaryota</taxon>
        <taxon>Fungi</taxon>
        <taxon>Dikarya</taxon>
        <taxon>Ascomycota</taxon>
        <taxon>Pezizomycotina</taxon>
        <taxon>Dothideomycetes</taxon>
        <taxon>Dothideomycetidae</taxon>
        <taxon>Dothideales</taxon>
        <taxon>Saccotheciaceae</taxon>
        <taxon>Aureobasidium</taxon>
    </lineage>
</organism>
<protein>
    <submittedName>
        <fullName evidence="2">Uncharacterized protein</fullName>
    </submittedName>
</protein>
<dbReference type="GeneID" id="25417033"/>
<reference evidence="2 3" key="1">
    <citation type="journal article" date="2014" name="BMC Genomics">
        <title>Genome sequencing of four Aureobasidium pullulans varieties: biotechnological potential, stress tolerance, and description of new species.</title>
        <authorList>
            <person name="Gostin Ar C."/>
            <person name="Ohm R.A."/>
            <person name="Kogej T."/>
            <person name="Sonjak S."/>
            <person name="Turk M."/>
            <person name="Zajc J."/>
            <person name="Zalar P."/>
            <person name="Grube M."/>
            <person name="Sun H."/>
            <person name="Han J."/>
            <person name="Sharma A."/>
            <person name="Chiniquy J."/>
            <person name="Ngan C.Y."/>
            <person name="Lipzen A."/>
            <person name="Barry K."/>
            <person name="Grigoriev I.V."/>
            <person name="Gunde-Cimerman N."/>
        </authorList>
    </citation>
    <scope>NUCLEOTIDE SEQUENCE [LARGE SCALE GENOMIC DNA]</scope>
    <source>
        <strain evidence="2 3">CBS 147.97</strain>
    </source>
</reference>
<dbReference type="EMBL" id="KL584711">
    <property type="protein sequence ID" value="KEQ72573.1"/>
    <property type="molecule type" value="Genomic_DNA"/>
</dbReference>
<keyword evidence="3" id="KW-1185">Reference proteome</keyword>
<name>A0A074WHQ7_9PEZI</name>
<evidence type="ECO:0000313" key="2">
    <source>
        <dbReference type="EMBL" id="KEQ72573.1"/>
    </source>
</evidence>
<dbReference type="Proteomes" id="UP000027730">
    <property type="component" value="Unassembled WGS sequence"/>
</dbReference>
<dbReference type="RefSeq" id="XP_013426857.1">
    <property type="nucleotide sequence ID" value="XM_013571403.1"/>
</dbReference>
<accession>A0A074WHQ7</accession>
<feature type="compositionally biased region" description="Acidic residues" evidence="1">
    <location>
        <begin position="123"/>
        <end position="132"/>
    </location>
</feature>
<dbReference type="AlphaFoldDB" id="A0A074WHQ7"/>
<feature type="compositionally biased region" description="Acidic residues" evidence="1">
    <location>
        <begin position="78"/>
        <end position="92"/>
    </location>
</feature>
<dbReference type="OrthoDB" id="3841866at2759"/>
<feature type="region of interest" description="Disordered" evidence="1">
    <location>
        <begin position="69"/>
        <end position="92"/>
    </location>
</feature>
<proteinExistence type="predicted"/>